<evidence type="ECO:0000313" key="3">
    <source>
        <dbReference type="Proteomes" id="UP000199045"/>
    </source>
</evidence>
<dbReference type="RefSeq" id="WP_176842215.1">
    <property type="nucleotide sequence ID" value="NZ_FNBN01000002.1"/>
</dbReference>
<dbReference type="GO" id="GO:0003677">
    <property type="term" value="F:DNA binding"/>
    <property type="evidence" value="ECO:0007669"/>
    <property type="project" value="InterPro"/>
</dbReference>
<dbReference type="InterPro" id="IPR010982">
    <property type="entry name" value="Lambda_DNA-bd_dom_sf"/>
</dbReference>
<dbReference type="AlphaFoldDB" id="A0A1G7MJX2"/>
<sequence>MNLAKAIKDIRTKTKMNQRDFAAVIEISQTALSQIESGIAQPSDKTLERIANRFETTADVIKLAGLEVENDIPSDKQALFNELFPNFAEKVAAMIAVNNDPKKKASF</sequence>
<evidence type="ECO:0000259" key="1">
    <source>
        <dbReference type="PROSITE" id="PS50943"/>
    </source>
</evidence>
<protein>
    <submittedName>
        <fullName evidence="2">Helix-turn-helix</fullName>
    </submittedName>
</protein>
<name>A0A1G7MJX2_CHIFI</name>
<dbReference type="SMART" id="SM00530">
    <property type="entry name" value="HTH_XRE"/>
    <property type="match status" value="1"/>
</dbReference>
<dbReference type="Pfam" id="PF01381">
    <property type="entry name" value="HTH_3"/>
    <property type="match status" value="1"/>
</dbReference>
<feature type="domain" description="HTH cro/C1-type" evidence="1">
    <location>
        <begin position="7"/>
        <end position="61"/>
    </location>
</feature>
<organism evidence="2 3">
    <name type="scientific">Chitinophaga filiformis</name>
    <name type="common">Myxococcus filiformis</name>
    <name type="synonym">Flexibacter filiformis</name>
    <dbReference type="NCBI Taxonomy" id="104663"/>
    <lineage>
        <taxon>Bacteria</taxon>
        <taxon>Pseudomonadati</taxon>
        <taxon>Bacteroidota</taxon>
        <taxon>Chitinophagia</taxon>
        <taxon>Chitinophagales</taxon>
        <taxon>Chitinophagaceae</taxon>
        <taxon>Chitinophaga</taxon>
    </lineage>
</organism>
<proteinExistence type="predicted"/>
<reference evidence="2 3" key="1">
    <citation type="submission" date="2016-10" db="EMBL/GenBank/DDBJ databases">
        <authorList>
            <person name="de Groot N.N."/>
        </authorList>
    </citation>
    <scope>NUCLEOTIDE SEQUENCE [LARGE SCALE GENOMIC DNA]</scope>
    <source>
        <strain evidence="2 3">DSM 527</strain>
    </source>
</reference>
<dbReference type="Gene3D" id="1.10.260.40">
    <property type="entry name" value="lambda repressor-like DNA-binding domains"/>
    <property type="match status" value="1"/>
</dbReference>
<gene>
    <name evidence="2" type="ORF">SAMN04488121_102464</name>
</gene>
<dbReference type="Proteomes" id="UP000199045">
    <property type="component" value="Unassembled WGS sequence"/>
</dbReference>
<evidence type="ECO:0000313" key="2">
    <source>
        <dbReference type="EMBL" id="SDF62007.1"/>
    </source>
</evidence>
<dbReference type="InterPro" id="IPR001387">
    <property type="entry name" value="Cro/C1-type_HTH"/>
</dbReference>
<dbReference type="CDD" id="cd00093">
    <property type="entry name" value="HTH_XRE"/>
    <property type="match status" value="1"/>
</dbReference>
<dbReference type="EMBL" id="FNBN01000002">
    <property type="protein sequence ID" value="SDF62007.1"/>
    <property type="molecule type" value="Genomic_DNA"/>
</dbReference>
<dbReference type="PROSITE" id="PS50943">
    <property type="entry name" value="HTH_CROC1"/>
    <property type="match status" value="1"/>
</dbReference>
<dbReference type="SUPFAM" id="SSF47413">
    <property type="entry name" value="lambda repressor-like DNA-binding domains"/>
    <property type="match status" value="1"/>
</dbReference>
<dbReference type="STRING" id="104663.SAMN04488121_102464"/>
<accession>A0A1G7MJX2</accession>